<evidence type="ECO:0000313" key="3">
    <source>
        <dbReference type="Proteomes" id="UP000321534"/>
    </source>
</evidence>
<gene>
    <name evidence="2" type="ORF">TAE01_16720</name>
</gene>
<feature type="region of interest" description="Disordered" evidence="1">
    <location>
        <begin position="115"/>
        <end position="135"/>
    </location>
</feature>
<dbReference type="AlphaFoldDB" id="A0A512D071"/>
<feature type="region of interest" description="Disordered" evidence="1">
    <location>
        <begin position="1"/>
        <end position="21"/>
    </location>
</feature>
<protein>
    <submittedName>
        <fullName evidence="2">Uncharacterized protein</fullName>
    </submittedName>
</protein>
<organism evidence="2 3">
    <name type="scientific">Terrabacter aerolatus</name>
    <dbReference type="NCBI Taxonomy" id="422442"/>
    <lineage>
        <taxon>Bacteria</taxon>
        <taxon>Bacillati</taxon>
        <taxon>Actinomycetota</taxon>
        <taxon>Actinomycetes</taxon>
        <taxon>Micrococcales</taxon>
        <taxon>Intrasporangiaceae</taxon>
        <taxon>Terrabacter</taxon>
    </lineage>
</organism>
<reference evidence="2 3" key="1">
    <citation type="submission" date="2019-07" db="EMBL/GenBank/DDBJ databases">
        <title>Whole genome shotgun sequence of Terrabacter aerolatus NBRC 106305.</title>
        <authorList>
            <person name="Hosoyama A."/>
            <person name="Uohara A."/>
            <person name="Ohji S."/>
            <person name="Ichikawa N."/>
        </authorList>
    </citation>
    <scope>NUCLEOTIDE SEQUENCE [LARGE SCALE GENOMIC DNA]</scope>
    <source>
        <strain evidence="2 3">NBRC 106305</strain>
    </source>
</reference>
<proteinExistence type="predicted"/>
<evidence type="ECO:0000313" key="2">
    <source>
        <dbReference type="EMBL" id="GEO29862.1"/>
    </source>
</evidence>
<comment type="caution">
    <text evidence="2">The sequence shown here is derived from an EMBL/GenBank/DDBJ whole genome shotgun (WGS) entry which is preliminary data.</text>
</comment>
<evidence type="ECO:0000256" key="1">
    <source>
        <dbReference type="SAM" id="MobiDB-lite"/>
    </source>
</evidence>
<dbReference type="Proteomes" id="UP000321534">
    <property type="component" value="Unassembled WGS sequence"/>
</dbReference>
<accession>A0A512D071</accession>
<keyword evidence="3" id="KW-1185">Reference proteome</keyword>
<sequence length="149" mass="14538">MTSSACPDAARDAASDATSCAGTQPGTAAVTELGSVGDVVEVAVVDAADDGLEAAEFAGVLAASVGTLVAAAGALDEFETVAPTPVAAPDDEGPLHPATAATPARVRARAAVARRVRPSRVPTRGESAKGRDSGRGRCCWAGCSAGCCG</sequence>
<feature type="compositionally biased region" description="Basic and acidic residues" evidence="1">
    <location>
        <begin position="126"/>
        <end position="135"/>
    </location>
</feature>
<name>A0A512D071_9MICO</name>
<dbReference type="EMBL" id="BJYX01000007">
    <property type="protein sequence ID" value="GEO29862.1"/>
    <property type="molecule type" value="Genomic_DNA"/>
</dbReference>